<evidence type="ECO:0000313" key="3">
    <source>
        <dbReference type="EMBL" id="MEU1951126.1"/>
    </source>
</evidence>
<keyword evidence="2" id="KW-0560">Oxidoreductase</keyword>
<dbReference type="EMBL" id="JBEYBF010000002">
    <property type="protein sequence ID" value="MEU1951126.1"/>
    <property type="molecule type" value="Genomic_DNA"/>
</dbReference>
<dbReference type="PRINTS" id="PR00081">
    <property type="entry name" value="GDHRDH"/>
</dbReference>
<organism evidence="3 4">
    <name type="scientific">Nocardia rhamnosiphila</name>
    <dbReference type="NCBI Taxonomy" id="426716"/>
    <lineage>
        <taxon>Bacteria</taxon>
        <taxon>Bacillati</taxon>
        <taxon>Actinomycetota</taxon>
        <taxon>Actinomycetes</taxon>
        <taxon>Mycobacteriales</taxon>
        <taxon>Nocardiaceae</taxon>
        <taxon>Nocardia</taxon>
    </lineage>
</organism>
<evidence type="ECO:0000256" key="2">
    <source>
        <dbReference type="ARBA" id="ARBA00023002"/>
    </source>
</evidence>
<dbReference type="Proteomes" id="UP001550628">
    <property type="component" value="Unassembled WGS sequence"/>
</dbReference>
<protein>
    <submittedName>
        <fullName evidence="3">SDR family NAD(P)-dependent oxidoreductase</fullName>
    </submittedName>
</protein>
<gene>
    <name evidence="3" type="ORF">ABZ510_04635</name>
</gene>
<evidence type="ECO:0000313" key="4">
    <source>
        <dbReference type="Proteomes" id="UP001550628"/>
    </source>
</evidence>
<dbReference type="InterPro" id="IPR036291">
    <property type="entry name" value="NAD(P)-bd_dom_sf"/>
</dbReference>
<dbReference type="SUPFAM" id="SSF51735">
    <property type="entry name" value="NAD(P)-binding Rossmann-fold domains"/>
    <property type="match status" value="1"/>
</dbReference>
<name>A0ABV2WJR9_9NOCA</name>
<dbReference type="PROSITE" id="PS00061">
    <property type="entry name" value="ADH_SHORT"/>
    <property type="match status" value="1"/>
</dbReference>
<dbReference type="InterPro" id="IPR002347">
    <property type="entry name" value="SDR_fam"/>
</dbReference>
<dbReference type="PRINTS" id="PR00080">
    <property type="entry name" value="SDRFAMILY"/>
</dbReference>
<reference evidence="3 4" key="1">
    <citation type="submission" date="2024-06" db="EMBL/GenBank/DDBJ databases">
        <title>The Natural Products Discovery Center: Release of the First 8490 Sequenced Strains for Exploring Actinobacteria Biosynthetic Diversity.</title>
        <authorList>
            <person name="Kalkreuter E."/>
            <person name="Kautsar S.A."/>
            <person name="Yang D."/>
            <person name="Bader C.D."/>
            <person name="Teijaro C.N."/>
            <person name="Fluegel L."/>
            <person name="Davis C.M."/>
            <person name="Simpson J.R."/>
            <person name="Lauterbach L."/>
            <person name="Steele A.D."/>
            <person name="Gui C."/>
            <person name="Meng S."/>
            <person name="Li G."/>
            <person name="Viehrig K."/>
            <person name="Ye F."/>
            <person name="Su P."/>
            <person name="Kiefer A.F."/>
            <person name="Nichols A."/>
            <person name="Cepeda A.J."/>
            <person name="Yan W."/>
            <person name="Fan B."/>
            <person name="Jiang Y."/>
            <person name="Adhikari A."/>
            <person name="Zheng C.-J."/>
            <person name="Schuster L."/>
            <person name="Cowan T.M."/>
            <person name="Smanski M.J."/>
            <person name="Chevrette M.G."/>
            <person name="De Carvalho L.P.S."/>
            <person name="Shen B."/>
        </authorList>
    </citation>
    <scope>NUCLEOTIDE SEQUENCE [LARGE SCALE GENOMIC DNA]</scope>
    <source>
        <strain evidence="3 4">NPDC019708</strain>
    </source>
</reference>
<dbReference type="PANTHER" id="PTHR24321:SF8">
    <property type="entry name" value="ESTRADIOL 17-BETA-DEHYDROGENASE 8-RELATED"/>
    <property type="match status" value="1"/>
</dbReference>
<sequence length="267" mass="26677">MTSYDLGGRAALVTGGARGLGAGMAQALTEAGAAVAIADIDADGGRTMVEKLQAQGSRAEFVSLDVTDDSAWERAVTTTVGALGGLDIVVNNAGVEVTSLLADLDPDQARTMLDVNLLGTALGIKHAFRAMRPGGAAGRGGAVVNIASVAATIAFPGISVYSATKSGIDRLTRVAAAESGKLGYGVRVNSIYPALTPTAMGNKLAVDCAELGLFPSPEAAAQAVAELTPLGRLGQVDDMADAVVFLASDAAKFITGAGLPVDGGMGM</sequence>
<dbReference type="PANTHER" id="PTHR24321">
    <property type="entry name" value="DEHYDROGENASES, SHORT CHAIN"/>
    <property type="match status" value="1"/>
</dbReference>
<accession>A0ABV2WJR9</accession>
<dbReference type="InterPro" id="IPR020904">
    <property type="entry name" value="Sc_DH/Rdtase_CS"/>
</dbReference>
<dbReference type="Pfam" id="PF13561">
    <property type="entry name" value="adh_short_C2"/>
    <property type="match status" value="1"/>
</dbReference>
<proteinExistence type="inferred from homology"/>
<evidence type="ECO:0000256" key="1">
    <source>
        <dbReference type="ARBA" id="ARBA00006484"/>
    </source>
</evidence>
<keyword evidence="4" id="KW-1185">Reference proteome</keyword>
<dbReference type="RefSeq" id="WP_356955067.1">
    <property type="nucleotide sequence ID" value="NZ_JBEYBD010000003.1"/>
</dbReference>
<comment type="similarity">
    <text evidence="1">Belongs to the short-chain dehydrogenases/reductases (SDR) family.</text>
</comment>
<comment type="caution">
    <text evidence="3">The sequence shown here is derived from an EMBL/GenBank/DDBJ whole genome shotgun (WGS) entry which is preliminary data.</text>
</comment>
<dbReference type="CDD" id="cd05233">
    <property type="entry name" value="SDR_c"/>
    <property type="match status" value="1"/>
</dbReference>
<dbReference type="Gene3D" id="3.40.50.720">
    <property type="entry name" value="NAD(P)-binding Rossmann-like Domain"/>
    <property type="match status" value="1"/>
</dbReference>